<evidence type="ECO:0000313" key="2">
    <source>
        <dbReference type="EMBL" id="QEK11389.1"/>
    </source>
</evidence>
<dbReference type="Gene3D" id="1.10.1760.20">
    <property type="match status" value="1"/>
</dbReference>
<feature type="transmembrane region" description="Helical" evidence="1">
    <location>
        <begin position="122"/>
        <end position="140"/>
    </location>
</feature>
<gene>
    <name evidence="2" type="ORF">FQB35_02815</name>
</gene>
<accession>A0A5C0SEI6</accession>
<keyword evidence="1" id="KW-1133">Transmembrane helix</keyword>
<dbReference type="KEGG" id="crs:FQB35_02815"/>
<name>A0A5C0SEI6_CRATE</name>
<protein>
    <submittedName>
        <fullName evidence="2">ECF transporter S component</fullName>
    </submittedName>
</protein>
<keyword evidence="3" id="KW-1185">Reference proteome</keyword>
<feature type="transmembrane region" description="Helical" evidence="1">
    <location>
        <begin position="152"/>
        <end position="172"/>
    </location>
</feature>
<reference evidence="2 3" key="1">
    <citation type="submission" date="2019-07" db="EMBL/GenBank/DDBJ databases">
        <title>Complete genome of Crassaminicella thermophila SY095.</title>
        <authorList>
            <person name="Li X."/>
        </authorList>
    </citation>
    <scope>NUCLEOTIDE SEQUENCE [LARGE SCALE GENOMIC DNA]</scope>
    <source>
        <strain evidence="2 3">SY095</strain>
    </source>
</reference>
<feature type="transmembrane region" description="Helical" evidence="1">
    <location>
        <begin position="29"/>
        <end position="48"/>
    </location>
</feature>
<dbReference type="EMBL" id="CP042243">
    <property type="protein sequence ID" value="QEK11389.1"/>
    <property type="molecule type" value="Genomic_DNA"/>
</dbReference>
<keyword evidence="1" id="KW-0812">Transmembrane</keyword>
<dbReference type="GO" id="GO:0022857">
    <property type="term" value="F:transmembrane transporter activity"/>
    <property type="evidence" value="ECO:0007669"/>
    <property type="project" value="InterPro"/>
</dbReference>
<evidence type="ECO:0000313" key="3">
    <source>
        <dbReference type="Proteomes" id="UP000324646"/>
    </source>
</evidence>
<sequence length="231" mass="26054">MNKLSILTIGIIGLVLLISIIPDSPLFEANWALISTIIIMITLVGFFYNIEKSKVTSKEITLISTLGALAAIVRMPFAYLMSIQPTTFIAMITGYIFGPQAGFMVGATAILVSNFYAGQGMWTPWQMFCMGIAGASAAILAKEGRQFNIKQFAFCCALWGYIYGWIMNLWYWTCFVYPLNFKTFVSTYLASLAFDTFRALGNMFFTLLLGNSFYRILIRFRKKLSIEYMKS</sequence>
<dbReference type="RefSeq" id="WP_148808493.1">
    <property type="nucleotide sequence ID" value="NZ_CP042243.1"/>
</dbReference>
<proteinExistence type="predicted"/>
<feature type="transmembrane region" description="Helical" evidence="1">
    <location>
        <begin position="92"/>
        <end position="116"/>
    </location>
</feature>
<dbReference type="OrthoDB" id="5198189at2"/>
<dbReference type="Proteomes" id="UP000324646">
    <property type="component" value="Chromosome"/>
</dbReference>
<evidence type="ECO:0000256" key="1">
    <source>
        <dbReference type="SAM" id="Phobius"/>
    </source>
</evidence>
<feature type="transmembrane region" description="Helical" evidence="1">
    <location>
        <begin position="6"/>
        <end position="22"/>
    </location>
</feature>
<dbReference type="Pfam" id="PF12822">
    <property type="entry name" value="ECF_trnsprt"/>
    <property type="match status" value="1"/>
</dbReference>
<dbReference type="InterPro" id="IPR024529">
    <property type="entry name" value="ECF_trnsprt_substrate-spec"/>
</dbReference>
<dbReference type="AlphaFoldDB" id="A0A5C0SEI6"/>
<feature type="transmembrane region" description="Helical" evidence="1">
    <location>
        <begin position="60"/>
        <end position="80"/>
    </location>
</feature>
<keyword evidence="1" id="KW-0472">Membrane</keyword>
<organism evidence="2 3">
    <name type="scientific">Crassaminicella thermophila</name>
    <dbReference type="NCBI Taxonomy" id="2599308"/>
    <lineage>
        <taxon>Bacteria</taxon>
        <taxon>Bacillati</taxon>
        <taxon>Bacillota</taxon>
        <taxon>Clostridia</taxon>
        <taxon>Eubacteriales</taxon>
        <taxon>Clostridiaceae</taxon>
        <taxon>Crassaminicella</taxon>
    </lineage>
</organism>
<feature type="transmembrane region" description="Helical" evidence="1">
    <location>
        <begin position="192"/>
        <end position="214"/>
    </location>
</feature>